<dbReference type="AlphaFoldDB" id="A0A1I7YMN0"/>
<keyword evidence="13" id="KW-1185">Reference proteome</keyword>
<dbReference type="SUPFAM" id="SSF51735">
    <property type="entry name" value="NAD(P)-binding Rossmann-fold domains"/>
    <property type="match status" value="1"/>
</dbReference>
<evidence type="ECO:0000313" key="14">
    <source>
        <dbReference type="WBParaSite" id="L893_g1788.t1"/>
    </source>
</evidence>
<dbReference type="Proteomes" id="UP000095287">
    <property type="component" value="Unplaced"/>
</dbReference>
<evidence type="ECO:0000256" key="1">
    <source>
        <dbReference type="ARBA" id="ARBA00010928"/>
    </source>
</evidence>
<dbReference type="Pfam" id="PF01408">
    <property type="entry name" value="GFO_IDH_MocA"/>
    <property type="match status" value="1"/>
</dbReference>
<evidence type="ECO:0000256" key="8">
    <source>
        <dbReference type="ARBA" id="ARBA00043025"/>
    </source>
</evidence>
<dbReference type="PANTHER" id="PTHR22604:SF105">
    <property type="entry name" value="TRANS-1,2-DIHYDROBENZENE-1,2-DIOL DEHYDROGENASE"/>
    <property type="match status" value="1"/>
</dbReference>
<reference evidence="14" key="1">
    <citation type="submission" date="2016-11" db="UniProtKB">
        <authorList>
            <consortium name="WormBaseParasite"/>
        </authorList>
    </citation>
    <scope>IDENTIFICATION</scope>
</reference>
<evidence type="ECO:0000256" key="6">
    <source>
        <dbReference type="ARBA" id="ARBA00042926"/>
    </source>
</evidence>
<evidence type="ECO:0000256" key="3">
    <source>
        <dbReference type="ARBA" id="ARBA00038853"/>
    </source>
</evidence>
<feature type="domain" description="GFO/IDH/MocA-like oxidoreductase" evidence="12">
    <location>
        <begin position="133"/>
        <end position="251"/>
    </location>
</feature>
<evidence type="ECO:0000256" key="5">
    <source>
        <dbReference type="ARBA" id="ARBA00040603"/>
    </source>
</evidence>
<dbReference type="InterPro" id="IPR036291">
    <property type="entry name" value="NAD(P)-bd_dom_sf"/>
</dbReference>
<evidence type="ECO:0000256" key="2">
    <source>
        <dbReference type="ARBA" id="ARBA00023002"/>
    </source>
</evidence>
<organism evidence="13 14">
    <name type="scientific">Steinernema glaseri</name>
    <dbReference type="NCBI Taxonomy" id="37863"/>
    <lineage>
        <taxon>Eukaryota</taxon>
        <taxon>Metazoa</taxon>
        <taxon>Ecdysozoa</taxon>
        <taxon>Nematoda</taxon>
        <taxon>Chromadorea</taxon>
        <taxon>Rhabditida</taxon>
        <taxon>Tylenchina</taxon>
        <taxon>Panagrolaimomorpha</taxon>
        <taxon>Strongyloidoidea</taxon>
        <taxon>Steinernematidae</taxon>
        <taxon>Steinernema</taxon>
    </lineage>
</organism>
<evidence type="ECO:0000313" key="13">
    <source>
        <dbReference type="Proteomes" id="UP000095287"/>
    </source>
</evidence>
<protein>
    <recommendedName>
        <fullName evidence="5">Trans-1,2-dihydrobenzene-1,2-diol dehydrogenase</fullName>
        <ecNumber evidence="4">1.1.1.179</ecNumber>
        <ecNumber evidence="3">1.3.1.20</ecNumber>
    </recommendedName>
    <alternativeName>
        <fullName evidence="8">D-xylose 1-dehydrogenase</fullName>
    </alternativeName>
    <alternativeName>
        <fullName evidence="7">D-xylose-NADP dehydrogenase</fullName>
    </alternativeName>
    <alternativeName>
        <fullName evidence="6">Dimeric dihydrodiol dehydrogenase</fullName>
    </alternativeName>
</protein>
<dbReference type="InterPro" id="IPR050984">
    <property type="entry name" value="Gfo/Idh/MocA_domain"/>
</dbReference>
<dbReference type="PANTHER" id="PTHR22604">
    <property type="entry name" value="OXIDOREDUCTASES"/>
    <property type="match status" value="1"/>
</dbReference>
<dbReference type="SUPFAM" id="SSF55347">
    <property type="entry name" value="Glyceraldehyde-3-phosphate dehydrogenase-like, C-terminal domain"/>
    <property type="match status" value="1"/>
</dbReference>
<sequence>MITRWGILGCGHISGDFVESLKLLSDGHKVVAIAGRCRERVNEFAQKHNLCDVNLYYDYDSLIDEEKADVLYVGTRNHTHFELVMRALDAGKAVLCEKPMGLSQDQVKAMIEKAKAKSLLLQEGFWSRFFPVYKDIRRLLDSNAIGEVKIIQADMGFPIMASTERLSKKEYGGGMAFDVGCYLVQFFVLVFGADAPIEDIVVNGWTSGPDNLDDSASITIMLEGNRMAQLLYSGSASLGARAQICGTKGRIDIPELFFCPNEYNLTVLPTNTFMKSVSKKVTHPPTTNADPKAFHFGFTHGLVYEAEGVRRALVEGNIECPEMTHNESLKVIELLDRIRQKIYG</sequence>
<dbReference type="GO" id="GO:0047115">
    <property type="term" value="F:trans-1,2-dihydrobenzene-1,2-diol dehydrogenase activity"/>
    <property type="evidence" value="ECO:0007669"/>
    <property type="project" value="UniProtKB-EC"/>
</dbReference>
<name>A0A1I7YMN0_9BILA</name>
<feature type="domain" description="Gfo/Idh/MocA-like oxidoreductase N-terminal" evidence="11">
    <location>
        <begin position="4"/>
        <end position="125"/>
    </location>
</feature>
<dbReference type="Gene3D" id="3.30.360.10">
    <property type="entry name" value="Dihydrodipicolinate Reductase, domain 2"/>
    <property type="match status" value="1"/>
</dbReference>
<evidence type="ECO:0000256" key="7">
    <source>
        <dbReference type="ARBA" id="ARBA00042988"/>
    </source>
</evidence>
<comment type="similarity">
    <text evidence="1">Belongs to the Gfo/Idh/MocA family.</text>
</comment>
<dbReference type="EC" id="1.3.1.20" evidence="3"/>
<dbReference type="InterPro" id="IPR055170">
    <property type="entry name" value="GFO_IDH_MocA-like_dom"/>
</dbReference>
<dbReference type="GO" id="GO:0000166">
    <property type="term" value="F:nucleotide binding"/>
    <property type="evidence" value="ECO:0007669"/>
    <property type="project" value="InterPro"/>
</dbReference>
<dbReference type="InterPro" id="IPR000683">
    <property type="entry name" value="Gfo/Idh/MocA-like_OxRdtase_N"/>
</dbReference>
<accession>A0A1I7YMN0</accession>
<dbReference type="Gene3D" id="3.40.50.720">
    <property type="entry name" value="NAD(P)-binding Rossmann-like Domain"/>
    <property type="match status" value="1"/>
</dbReference>
<dbReference type="WBParaSite" id="L893_g1788.t1">
    <property type="protein sequence ID" value="L893_g1788.t1"/>
    <property type="gene ID" value="L893_g1788"/>
</dbReference>
<evidence type="ECO:0000259" key="11">
    <source>
        <dbReference type="Pfam" id="PF01408"/>
    </source>
</evidence>
<evidence type="ECO:0000256" key="9">
    <source>
        <dbReference type="ARBA" id="ARBA00047423"/>
    </source>
</evidence>
<comment type="catalytic activity">
    <reaction evidence="9">
        <text>(1R,2R)-1,2-dihydrobenzene-1,2-diol + NADP(+) = catechol + NADPH + H(+)</text>
        <dbReference type="Rhea" id="RHEA:16729"/>
        <dbReference type="ChEBI" id="CHEBI:10702"/>
        <dbReference type="ChEBI" id="CHEBI:15378"/>
        <dbReference type="ChEBI" id="CHEBI:18135"/>
        <dbReference type="ChEBI" id="CHEBI:57783"/>
        <dbReference type="ChEBI" id="CHEBI:58349"/>
        <dbReference type="EC" id="1.3.1.20"/>
    </reaction>
</comment>
<evidence type="ECO:0000256" key="10">
    <source>
        <dbReference type="ARBA" id="ARBA00049233"/>
    </source>
</evidence>
<keyword evidence="2" id="KW-0560">Oxidoreductase</keyword>
<evidence type="ECO:0000256" key="4">
    <source>
        <dbReference type="ARBA" id="ARBA00038984"/>
    </source>
</evidence>
<dbReference type="GO" id="GO:0047837">
    <property type="term" value="F:D-xylose 1-dehydrogenase (NADP+) activity"/>
    <property type="evidence" value="ECO:0007669"/>
    <property type="project" value="UniProtKB-EC"/>
</dbReference>
<dbReference type="EC" id="1.1.1.179" evidence="4"/>
<comment type="catalytic activity">
    <reaction evidence="10">
        <text>D-xylose + NADP(+) = D-xylono-1,5-lactone + NADPH + H(+)</text>
        <dbReference type="Rhea" id="RHEA:22000"/>
        <dbReference type="ChEBI" id="CHEBI:15378"/>
        <dbReference type="ChEBI" id="CHEBI:15867"/>
        <dbReference type="ChEBI" id="CHEBI:53455"/>
        <dbReference type="ChEBI" id="CHEBI:57783"/>
        <dbReference type="ChEBI" id="CHEBI:58349"/>
        <dbReference type="EC" id="1.1.1.179"/>
    </reaction>
</comment>
<proteinExistence type="inferred from homology"/>
<evidence type="ECO:0000259" key="12">
    <source>
        <dbReference type="Pfam" id="PF22725"/>
    </source>
</evidence>
<dbReference type="Pfam" id="PF22725">
    <property type="entry name" value="GFO_IDH_MocA_C3"/>
    <property type="match status" value="1"/>
</dbReference>